<name>A0A5E4EJX7_PRUDU</name>
<dbReference type="OMA" id="MIHECKR"/>
<reference evidence="2" key="1">
    <citation type="journal article" date="2020" name="Plant J.">
        <title>Transposons played a major role in the diversification between the closely related almond and peach genomes: results from the almond genome sequence.</title>
        <authorList>
            <person name="Alioto T."/>
            <person name="Alexiou K.G."/>
            <person name="Bardil A."/>
            <person name="Barteri F."/>
            <person name="Castanera R."/>
            <person name="Cruz F."/>
            <person name="Dhingra A."/>
            <person name="Duval H."/>
            <person name="Fernandez I Marti A."/>
            <person name="Frias L."/>
            <person name="Galan B."/>
            <person name="Garcia J.L."/>
            <person name="Howad W."/>
            <person name="Gomez-Garrido J."/>
            <person name="Gut M."/>
            <person name="Julca I."/>
            <person name="Morata J."/>
            <person name="Puigdomenech P."/>
            <person name="Ribeca P."/>
            <person name="Rubio Cabetas M.J."/>
            <person name="Vlasova A."/>
            <person name="Wirthensohn M."/>
            <person name="Garcia-Mas J."/>
            <person name="Gabaldon T."/>
            <person name="Casacuberta J.M."/>
            <person name="Arus P."/>
        </authorList>
    </citation>
    <scope>NUCLEOTIDE SEQUENCE [LARGE SCALE GENOMIC DNA]</scope>
    <source>
        <strain evidence="2">cv. Texas</strain>
    </source>
</reference>
<gene>
    <name evidence="1" type="ORF">ALMOND_2B020152</name>
</gene>
<organism evidence="1 2">
    <name type="scientific">Prunus dulcis</name>
    <name type="common">Almond</name>
    <name type="synonym">Amygdalus dulcis</name>
    <dbReference type="NCBI Taxonomy" id="3755"/>
    <lineage>
        <taxon>Eukaryota</taxon>
        <taxon>Viridiplantae</taxon>
        <taxon>Streptophyta</taxon>
        <taxon>Embryophyta</taxon>
        <taxon>Tracheophyta</taxon>
        <taxon>Spermatophyta</taxon>
        <taxon>Magnoliopsida</taxon>
        <taxon>eudicotyledons</taxon>
        <taxon>Gunneridae</taxon>
        <taxon>Pentapetalae</taxon>
        <taxon>rosids</taxon>
        <taxon>fabids</taxon>
        <taxon>Rosales</taxon>
        <taxon>Rosaceae</taxon>
        <taxon>Amygdaloideae</taxon>
        <taxon>Amygdaleae</taxon>
        <taxon>Prunus</taxon>
    </lineage>
</organism>
<dbReference type="EMBL" id="CABIKO010000009">
    <property type="protein sequence ID" value="VVA14188.1"/>
    <property type="molecule type" value="Genomic_DNA"/>
</dbReference>
<proteinExistence type="predicted"/>
<evidence type="ECO:0000313" key="2">
    <source>
        <dbReference type="Proteomes" id="UP000327085"/>
    </source>
</evidence>
<sequence length="79" mass="8830">MKPQHICGESSLCEESKIGFRERLGQAYQAAMLVMARHGAQNGVGRGLLISKAIERRRWSSSAEDPIKTLMFLGSWNHT</sequence>
<dbReference type="AlphaFoldDB" id="A0A5E4EJX7"/>
<protein>
    <submittedName>
        <fullName evidence="1">PREDICTED: POPTR_0002s20810g</fullName>
    </submittedName>
</protein>
<dbReference type="Proteomes" id="UP000327085">
    <property type="component" value="Chromosome 8"/>
</dbReference>
<dbReference type="Gramene" id="VVA14188">
    <property type="protein sequence ID" value="VVA14188"/>
    <property type="gene ID" value="Prudul26B020152"/>
</dbReference>
<evidence type="ECO:0000313" key="1">
    <source>
        <dbReference type="EMBL" id="VVA14188.1"/>
    </source>
</evidence>
<dbReference type="InParanoid" id="A0A5E4EJX7"/>
<accession>A0A5E4EJX7</accession>